<evidence type="ECO:0000313" key="2">
    <source>
        <dbReference type="Proteomes" id="UP000486602"/>
    </source>
</evidence>
<accession>A0A7K3WQC5</accession>
<reference evidence="1 2" key="1">
    <citation type="submission" date="2020-02" db="EMBL/GenBank/DDBJ databases">
        <title>Out from the shadows clarifying the taxonomy of the family Cryomorphaceae and related taxa by utilizing the GTDB taxonomic framework.</title>
        <authorList>
            <person name="Bowman J.P."/>
        </authorList>
    </citation>
    <scope>NUCLEOTIDE SEQUENCE [LARGE SCALE GENOMIC DNA]</scope>
    <source>
        <strain evidence="1 2">QSSC 1-22</strain>
    </source>
</reference>
<evidence type="ECO:0000313" key="1">
    <source>
        <dbReference type="EMBL" id="NEN23860.1"/>
    </source>
</evidence>
<keyword evidence="2" id="KW-1185">Reference proteome</keyword>
<dbReference type="Proteomes" id="UP000486602">
    <property type="component" value="Unassembled WGS sequence"/>
</dbReference>
<comment type="caution">
    <text evidence="1">The sequence shown here is derived from an EMBL/GenBank/DDBJ whole genome shotgun (WGS) entry which is preliminary data.</text>
</comment>
<dbReference type="EMBL" id="JAAGVY010000016">
    <property type="protein sequence ID" value="NEN23860.1"/>
    <property type="molecule type" value="Genomic_DNA"/>
</dbReference>
<organism evidence="1 2">
    <name type="scientific">Cryomorpha ignava</name>
    <dbReference type="NCBI Taxonomy" id="101383"/>
    <lineage>
        <taxon>Bacteria</taxon>
        <taxon>Pseudomonadati</taxon>
        <taxon>Bacteroidota</taxon>
        <taxon>Flavobacteriia</taxon>
        <taxon>Flavobacteriales</taxon>
        <taxon>Cryomorphaceae</taxon>
        <taxon>Cryomorpha</taxon>
    </lineage>
</organism>
<gene>
    <name evidence="1" type="ORF">G3O08_10140</name>
</gene>
<name>A0A7K3WQC5_9FLAO</name>
<protein>
    <submittedName>
        <fullName evidence="1">Uncharacterized protein</fullName>
    </submittedName>
</protein>
<dbReference type="AlphaFoldDB" id="A0A7K3WQC5"/>
<dbReference type="RefSeq" id="WP_163285252.1">
    <property type="nucleotide sequence ID" value="NZ_JAAGVY010000016.1"/>
</dbReference>
<sequence length="84" mass="9260">MGCVGCLESKLAEINKIGYLTKYAIITDSKTAKIHTVGKIIENKNQVYIDSSNRITRYRIIGDFLTSIVLSGDSVVAVDKNFGF</sequence>
<proteinExistence type="predicted"/>